<feature type="binding site" evidence="11">
    <location>
        <position position="672"/>
    </location>
    <ligand>
        <name>Zn(2+)</name>
        <dbReference type="ChEBI" id="CHEBI:29105"/>
    </ligand>
</feature>
<comment type="subcellular location">
    <subcellularLocation>
        <location evidence="11">Cytoplasm</location>
    </subcellularLocation>
</comment>
<dbReference type="Gene3D" id="3.30.980.10">
    <property type="entry name" value="Threonyl-trna Synthetase, Chain A, domain 2"/>
    <property type="match status" value="1"/>
</dbReference>
<dbReference type="RefSeq" id="WP_303681194.1">
    <property type="nucleotide sequence ID" value="NZ_LVWG01000021.1"/>
</dbReference>
<comment type="domain">
    <text evidence="11">Consists of three domains; the N-terminal catalytic domain, the editing domain and the C-terminal C-Ala domain. The editing domain removes incorrectly charged amino acids, while the C-Ala domain, along with tRNA(Ala), serves as a bridge to cooperatively bring together the editing and aminoacylation centers thus stimulating deacylation of misacylated tRNAs.</text>
</comment>
<evidence type="ECO:0000256" key="6">
    <source>
        <dbReference type="ARBA" id="ARBA00022833"/>
    </source>
</evidence>
<comment type="catalytic activity">
    <reaction evidence="11">
        <text>tRNA(Ala) + L-alanine + ATP = L-alanyl-tRNA(Ala) + AMP + diphosphate</text>
        <dbReference type="Rhea" id="RHEA:12540"/>
        <dbReference type="Rhea" id="RHEA-COMP:9657"/>
        <dbReference type="Rhea" id="RHEA-COMP:9923"/>
        <dbReference type="ChEBI" id="CHEBI:30616"/>
        <dbReference type="ChEBI" id="CHEBI:33019"/>
        <dbReference type="ChEBI" id="CHEBI:57972"/>
        <dbReference type="ChEBI" id="CHEBI:78442"/>
        <dbReference type="ChEBI" id="CHEBI:78497"/>
        <dbReference type="ChEBI" id="CHEBI:456215"/>
        <dbReference type="EC" id="6.1.1.7"/>
    </reaction>
</comment>
<keyword evidence="11" id="KW-0963">Cytoplasm</keyword>
<dbReference type="InterPro" id="IPR012947">
    <property type="entry name" value="tRNA_SAD"/>
</dbReference>
<evidence type="ECO:0000256" key="1">
    <source>
        <dbReference type="ARBA" id="ARBA00008226"/>
    </source>
</evidence>
<keyword evidence="12" id="KW-0175">Coiled coil</keyword>
<keyword evidence="10 11" id="KW-0030">Aminoacyl-tRNA synthetase</keyword>
<dbReference type="PANTHER" id="PTHR11777">
    <property type="entry name" value="ALANYL-TRNA SYNTHETASE"/>
    <property type="match status" value="1"/>
</dbReference>
<comment type="function">
    <text evidence="11">Catalyzes the attachment of alanine to tRNA(Ala) in a two-step reaction: alanine is first activated by ATP to form Ala-AMP and then transferred to the acceptor end of tRNA(Ala). Also edits incorrectly charged Ser-tRNA(Ala) and Gly-tRNA(Ala) via its editing domain.</text>
</comment>
<feature type="binding site" evidence="11">
    <location>
        <position position="573"/>
    </location>
    <ligand>
        <name>Zn(2+)</name>
        <dbReference type="ChEBI" id="CHEBI:29105"/>
    </ligand>
</feature>
<dbReference type="SMART" id="SM00863">
    <property type="entry name" value="tRNA_SAD"/>
    <property type="match status" value="1"/>
</dbReference>
<dbReference type="Gene3D" id="3.10.310.40">
    <property type="match status" value="1"/>
</dbReference>
<dbReference type="GO" id="GO:0005737">
    <property type="term" value="C:cytoplasm"/>
    <property type="evidence" value="ECO:0007669"/>
    <property type="project" value="UniProtKB-SubCell"/>
</dbReference>
<reference evidence="15 16" key="1">
    <citation type="submission" date="2016-03" db="EMBL/GenBank/DDBJ databases">
        <title>Speciation and ecological success in dimly lit waters: horizontal gene transfer in a green sulfur bacteria bloom unveiled by metagenomic assembly.</title>
        <authorList>
            <person name="Llorens-Mares T."/>
            <person name="Liu Z."/>
            <person name="Allen L.Z."/>
            <person name="Rusch D.B."/>
            <person name="Craig M.T."/>
            <person name="Dupont C.L."/>
            <person name="Bryant D.A."/>
            <person name="Casamayor E.O."/>
        </authorList>
    </citation>
    <scope>NUCLEOTIDE SEQUENCE [LARGE SCALE GENOMIC DNA]</scope>
    <source>
        <strain evidence="15">CIII</strain>
    </source>
</reference>
<feature type="compositionally biased region" description="Basic and acidic residues" evidence="13">
    <location>
        <begin position="425"/>
        <end position="441"/>
    </location>
</feature>
<feature type="binding site" evidence="11">
    <location>
        <position position="676"/>
    </location>
    <ligand>
        <name>Zn(2+)</name>
        <dbReference type="ChEBI" id="CHEBI:29105"/>
    </ligand>
</feature>
<dbReference type="InterPro" id="IPR018165">
    <property type="entry name" value="Ala-tRNA-synth_IIc_core"/>
</dbReference>
<dbReference type="GO" id="GO:0004813">
    <property type="term" value="F:alanine-tRNA ligase activity"/>
    <property type="evidence" value="ECO:0007669"/>
    <property type="project" value="UniProtKB-UniRule"/>
</dbReference>
<dbReference type="GO" id="GO:0005524">
    <property type="term" value="F:ATP binding"/>
    <property type="evidence" value="ECO:0007669"/>
    <property type="project" value="UniProtKB-UniRule"/>
</dbReference>
<dbReference type="Proteomes" id="UP000076481">
    <property type="component" value="Unassembled WGS sequence"/>
</dbReference>
<dbReference type="GO" id="GO:0000049">
    <property type="term" value="F:tRNA binding"/>
    <property type="evidence" value="ECO:0007669"/>
    <property type="project" value="UniProtKB-KW"/>
</dbReference>
<dbReference type="SUPFAM" id="SSF55681">
    <property type="entry name" value="Class II aaRS and biotin synthetases"/>
    <property type="match status" value="1"/>
</dbReference>
<dbReference type="FunFam" id="3.10.310.40:FF:000001">
    <property type="entry name" value="Alanine--tRNA ligase"/>
    <property type="match status" value="1"/>
</dbReference>
<keyword evidence="3 11" id="KW-0436">Ligase</keyword>
<comment type="caution">
    <text evidence="15">The sequence shown here is derived from an EMBL/GenBank/DDBJ whole genome shotgun (WGS) entry which is preliminary data.</text>
</comment>
<protein>
    <recommendedName>
        <fullName evidence="11">Alanine--tRNA ligase</fullName>
        <ecNumber evidence="11">6.1.1.7</ecNumber>
    </recommendedName>
    <alternativeName>
        <fullName evidence="11">Alanyl-tRNA synthetase</fullName>
        <shortName evidence="11">AlaRS</shortName>
    </alternativeName>
</protein>
<dbReference type="GO" id="GO:0002161">
    <property type="term" value="F:aminoacyl-tRNA deacylase activity"/>
    <property type="evidence" value="ECO:0007669"/>
    <property type="project" value="TreeGrafter"/>
</dbReference>
<dbReference type="InterPro" id="IPR018164">
    <property type="entry name" value="Ala-tRNA-synth_IIc_N"/>
</dbReference>
<organism evidence="15 16">
    <name type="scientific">Pelodictyon luteolum</name>
    <dbReference type="NCBI Taxonomy" id="1100"/>
    <lineage>
        <taxon>Bacteria</taxon>
        <taxon>Pseudomonadati</taxon>
        <taxon>Chlorobiota</taxon>
        <taxon>Chlorobiia</taxon>
        <taxon>Chlorobiales</taxon>
        <taxon>Chlorobiaceae</taxon>
        <taxon>Chlorobium/Pelodictyon group</taxon>
        <taxon>Pelodictyon</taxon>
    </lineage>
</organism>
<feature type="binding site" evidence="11">
    <location>
        <position position="569"/>
    </location>
    <ligand>
        <name>Zn(2+)</name>
        <dbReference type="ChEBI" id="CHEBI:29105"/>
    </ligand>
</feature>
<gene>
    <name evidence="11" type="primary">alaS</name>
    <name evidence="15" type="ORF">A3K90_09255</name>
</gene>
<dbReference type="InterPro" id="IPR002318">
    <property type="entry name" value="Ala-tRNA-lgiase_IIc"/>
</dbReference>
<keyword evidence="4 11" id="KW-0479">Metal-binding</keyword>
<accession>A0A165M1K4</accession>
<comment type="cofactor">
    <cofactor evidence="11">
        <name>Zn(2+)</name>
        <dbReference type="ChEBI" id="CHEBI:29105"/>
    </cofactor>
    <text evidence="11">Binds 1 zinc ion per subunit.</text>
</comment>
<evidence type="ECO:0000256" key="12">
    <source>
        <dbReference type="SAM" id="Coils"/>
    </source>
</evidence>
<dbReference type="InterPro" id="IPR045864">
    <property type="entry name" value="aa-tRNA-synth_II/BPL/LPL"/>
</dbReference>
<keyword evidence="7 11" id="KW-0067">ATP-binding</keyword>
<dbReference type="InterPro" id="IPR018162">
    <property type="entry name" value="Ala-tRNA-ligase_IIc_anticod-bd"/>
</dbReference>
<feature type="domain" description="Alanyl-transfer RNA synthetases family profile" evidence="14">
    <location>
        <begin position="1"/>
        <end position="715"/>
    </location>
</feature>
<evidence type="ECO:0000256" key="11">
    <source>
        <dbReference type="HAMAP-Rule" id="MF_00036"/>
    </source>
</evidence>
<evidence type="ECO:0000256" key="10">
    <source>
        <dbReference type="ARBA" id="ARBA00023146"/>
    </source>
</evidence>
<evidence type="ECO:0000256" key="3">
    <source>
        <dbReference type="ARBA" id="ARBA00022598"/>
    </source>
</evidence>
<dbReference type="AlphaFoldDB" id="A0A165M1K4"/>
<dbReference type="FunFam" id="3.30.930.10:FF:000004">
    <property type="entry name" value="Alanine--tRNA ligase"/>
    <property type="match status" value="1"/>
</dbReference>
<dbReference type="CDD" id="cd00673">
    <property type="entry name" value="AlaRS_core"/>
    <property type="match status" value="1"/>
</dbReference>
<evidence type="ECO:0000256" key="13">
    <source>
        <dbReference type="SAM" id="MobiDB-lite"/>
    </source>
</evidence>
<evidence type="ECO:0000313" key="16">
    <source>
        <dbReference type="Proteomes" id="UP000076481"/>
    </source>
</evidence>
<keyword evidence="8 11" id="KW-0694">RNA-binding</keyword>
<keyword evidence="5 11" id="KW-0547">Nucleotide-binding</keyword>
<evidence type="ECO:0000256" key="5">
    <source>
        <dbReference type="ARBA" id="ARBA00022741"/>
    </source>
</evidence>
<dbReference type="InterPro" id="IPR050058">
    <property type="entry name" value="Ala-tRNA_ligase"/>
</dbReference>
<evidence type="ECO:0000256" key="2">
    <source>
        <dbReference type="ARBA" id="ARBA00022555"/>
    </source>
</evidence>
<name>A0A165M1K4_PELLU</name>
<evidence type="ECO:0000256" key="4">
    <source>
        <dbReference type="ARBA" id="ARBA00022723"/>
    </source>
</evidence>
<dbReference type="FunFam" id="3.30.980.10:FF:000004">
    <property type="entry name" value="Alanine--tRNA ligase, cytoplasmic"/>
    <property type="match status" value="1"/>
</dbReference>
<dbReference type="InterPro" id="IPR023033">
    <property type="entry name" value="Ala_tRNA_ligase_euk/bac"/>
</dbReference>
<dbReference type="SUPFAM" id="SSF101353">
    <property type="entry name" value="Putative anticodon-binding domain of alanyl-tRNA synthetase (AlaRS)"/>
    <property type="match status" value="1"/>
</dbReference>
<dbReference type="Gene3D" id="3.30.930.10">
    <property type="entry name" value="Bira Bifunctional Protein, Domain 2"/>
    <property type="match status" value="1"/>
</dbReference>
<dbReference type="InterPro" id="IPR018163">
    <property type="entry name" value="Thr/Ala-tRNA-synth_IIc_edit"/>
</dbReference>
<evidence type="ECO:0000256" key="8">
    <source>
        <dbReference type="ARBA" id="ARBA00022884"/>
    </source>
</evidence>
<dbReference type="SUPFAM" id="SSF50447">
    <property type="entry name" value="Translation proteins"/>
    <property type="match status" value="1"/>
</dbReference>
<dbReference type="InterPro" id="IPR003156">
    <property type="entry name" value="DHHA1_dom"/>
</dbReference>
<feature type="coiled-coil region" evidence="12">
    <location>
        <begin position="732"/>
        <end position="759"/>
    </location>
</feature>
<dbReference type="GO" id="GO:0006419">
    <property type="term" value="P:alanyl-tRNA aminoacylation"/>
    <property type="evidence" value="ECO:0007669"/>
    <property type="project" value="UniProtKB-UniRule"/>
</dbReference>
<keyword evidence="2 11" id="KW-0820">tRNA-binding</keyword>
<sequence length="887" mass="98319">MHSREIRQSFLDFFAAKNHTIVRSAPVIPADDPTLLFTNAGMNQFKDVFLAKGTRPYTRAADTQKCIRASGKHNDLEDVGRDTYHHTFFEMLGNWSFGDYYKEEAISWAWELLTEVWKLPAERLYATVYHDDDESARIWAEKTSIDPSHILRFGDKDNFWEMGETGPCGPCSEIHIDLTPDGTGKELVNAGDHRAIELWNLVFIQYDRQPDGRLEPLPQRHVDTGMGFERVCAVMQSKASNYDTDVFLPLFQRLSELTGVTYTASMDGRQDIAMRVIADHARTLTFALSDGAMPSNEGRGYVLRRILRRALRYSRDLGCRGPILHQLVGTLADSMGDVFAELRDRRDAVERIIRAEEESFITTLDRGMEIFAELAAVTSRAGGRMLKGEDAFKLYDTYGFPFDLTRLLASEAGLEVDGEGFEHCMQEQKSRARSDRREKQQTGDGAGSWQWFSDSHATTFLGYDRLEMPSTLIGAAHASGNLLLVLAETPFYAESGGQTGDRGWLESAAYRMQVTDTRKDGDSFVHVVSRAFDKVRDTEIDPMDIVIEEATPVEASVERLLRQETERNHTATHLLHAALRRILGSHVQQKGSFVTAERLRFDFSHFSKMTPEEIQAVEAEVNEHIRCAAHVSKHADLPYDEAIAKGALAFFGDKYADRVRMVEVPGISAELCGGTHVDNIGQIGIFKIISESSAAAGIRRIEALTGRAAETLLWNEYQEIQNVRQQLKLRADEPVAEKLAELQEEKKELEKQLTGIKSASVIDALVRDAASAEEIGGCRIVTKVLEGIEADTLRSSAMALREQFPISAGLLCSVVDGKVSLAAFSSDVAVKEKGIDAGKLIRLVAAAVKGGGGGKAELATAGGKNPEGVAEACRIFVEEVRRIAGAV</sequence>
<feature type="region of interest" description="Disordered" evidence="13">
    <location>
        <begin position="425"/>
        <end position="448"/>
    </location>
</feature>
<dbReference type="Gene3D" id="2.40.30.130">
    <property type="match status" value="1"/>
</dbReference>
<keyword evidence="6 11" id="KW-0862">Zinc</keyword>
<dbReference type="InterPro" id="IPR009000">
    <property type="entry name" value="Transl_B-barrel_sf"/>
</dbReference>
<evidence type="ECO:0000256" key="9">
    <source>
        <dbReference type="ARBA" id="ARBA00022917"/>
    </source>
</evidence>
<dbReference type="PROSITE" id="PS50860">
    <property type="entry name" value="AA_TRNA_LIGASE_II_ALA"/>
    <property type="match status" value="1"/>
</dbReference>
<dbReference type="HAMAP" id="MF_00036_B">
    <property type="entry name" value="Ala_tRNA_synth_B"/>
    <property type="match status" value="1"/>
</dbReference>
<dbReference type="PRINTS" id="PR00980">
    <property type="entry name" value="TRNASYNTHALA"/>
</dbReference>
<dbReference type="SUPFAM" id="SSF55186">
    <property type="entry name" value="ThrRS/AlaRS common domain"/>
    <property type="match status" value="1"/>
</dbReference>
<dbReference type="EC" id="6.1.1.7" evidence="11"/>
<dbReference type="PANTHER" id="PTHR11777:SF9">
    <property type="entry name" value="ALANINE--TRNA LIGASE, CYTOPLASMIC"/>
    <property type="match status" value="1"/>
</dbReference>
<proteinExistence type="inferred from homology"/>
<keyword evidence="9 11" id="KW-0648">Protein biosynthesis</keyword>
<dbReference type="Pfam" id="PF07973">
    <property type="entry name" value="tRNA_SAD"/>
    <property type="match status" value="1"/>
</dbReference>
<evidence type="ECO:0000259" key="14">
    <source>
        <dbReference type="PROSITE" id="PS50860"/>
    </source>
</evidence>
<dbReference type="Pfam" id="PF01411">
    <property type="entry name" value="tRNA-synt_2c"/>
    <property type="match status" value="1"/>
</dbReference>
<dbReference type="GO" id="GO:0008270">
    <property type="term" value="F:zinc ion binding"/>
    <property type="evidence" value="ECO:0007669"/>
    <property type="project" value="UniProtKB-UniRule"/>
</dbReference>
<evidence type="ECO:0000313" key="15">
    <source>
        <dbReference type="EMBL" id="KZK74704.1"/>
    </source>
</evidence>
<dbReference type="Gene3D" id="3.30.54.20">
    <property type="match status" value="1"/>
</dbReference>
<comment type="similarity">
    <text evidence="1 11">Belongs to the class-II aminoacyl-tRNA synthetase family.</text>
</comment>
<dbReference type="EMBL" id="LVWG01000021">
    <property type="protein sequence ID" value="KZK74704.1"/>
    <property type="molecule type" value="Genomic_DNA"/>
</dbReference>
<dbReference type="Pfam" id="PF02272">
    <property type="entry name" value="DHHA1"/>
    <property type="match status" value="1"/>
</dbReference>
<evidence type="ECO:0000256" key="7">
    <source>
        <dbReference type="ARBA" id="ARBA00022840"/>
    </source>
</evidence>
<dbReference type="NCBIfam" id="TIGR00344">
    <property type="entry name" value="alaS"/>
    <property type="match status" value="1"/>
</dbReference>